<comment type="caution">
    <text evidence="4">The sequence shown here is derived from an EMBL/GenBank/DDBJ whole genome shotgun (WGS) entry which is preliminary data.</text>
</comment>
<evidence type="ECO:0000313" key="4">
    <source>
        <dbReference type="EMBL" id="CAE7556099.1"/>
    </source>
</evidence>
<feature type="domain" description="Reverse transcriptase" evidence="3">
    <location>
        <begin position="1389"/>
        <end position="1646"/>
    </location>
</feature>
<dbReference type="SUPFAM" id="SSF54001">
    <property type="entry name" value="Cysteine proteinases"/>
    <property type="match status" value="1"/>
</dbReference>
<evidence type="ECO:0000256" key="1">
    <source>
        <dbReference type="SAM" id="MobiDB-lite"/>
    </source>
</evidence>
<dbReference type="Pfam" id="PF02338">
    <property type="entry name" value="OTU"/>
    <property type="match status" value="1"/>
</dbReference>
<feature type="compositionally biased region" description="Low complexity" evidence="1">
    <location>
        <begin position="142"/>
        <end position="151"/>
    </location>
</feature>
<proteinExistence type="predicted"/>
<feature type="non-terminal residue" evidence="4">
    <location>
        <position position="1"/>
    </location>
</feature>
<dbReference type="PANTHER" id="PTHR19446">
    <property type="entry name" value="REVERSE TRANSCRIPTASES"/>
    <property type="match status" value="1"/>
</dbReference>
<gene>
    <name evidence="4" type="ORF">SNEC2469_LOCUS16040</name>
</gene>
<evidence type="ECO:0000259" key="3">
    <source>
        <dbReference type="PROSITE" id="PS50878"/>
    </source>
</evidence>
<dbReference type="InterPro" id="IPR043502">
    <property type="entry name" value="DNA/RNA_pol_sf"/>
</dbReference>
<feature type="region of interest" description="Disordered" evidence="1">
    <location>
        <begin position="525"/>
        <end position="575"/>
    </location>
</feature>
<evidence type="ECO:0000259" key="2">
    <source>
        <dbReference type="PROSITE" id="PS50802"/>
    </source>
</evidence>
<organism evidence="4 5">
    <name type="scientific">Symbiodinium necroappetens</name>
    <dbReference type="NCBI Taxonomy" id="1628268"/>
    <lineage>
        <taxon>Eukaryota</taxon>
        <taxon>Sar</taxon>
        <taxon>Alveolata</taxon>
        <taxon>Dinophyceae</taxon>
        <taxon>Suessiales</taxon>
        <taxon>Symbiodiniaceae</taxon>
        <taxon>Symbiodinium</taxon>
    </lineage>
</organism>
<accession>A0A812U3V9</accession>
<evidence type="ECO:0008006" key="6">
    <source>
        <dbReference type="Google" id="ProtNLM"/>
    </source>
</evidence>
<dbReference type="Gene3D" id="3.60.10.10">
    <property type="entry name" value="Endonuclease/exonuclease/phosphatase"/>
    <property type="match status" value="1"/>
</dbReference>
<keyword evidence="5" id="KW-1185">Reference proteome</keyword>
<reference evidence="4" key="1">
    <citation type="submission" date="2021-02" db="EMBL/GenBank/DDBJ databases">
        <authorList>
            <person name="Dougan E. K."/>
            <person name="Rhodes N."/>
            <person name="Thang M."/>
            <person name="Chan C."/>
        </authorList>
    </citation>
    <scope>NUCLEOTIDE SEQUENCE</scope>
</reference>
<feature type="region of interest" description="Disordered" evidence="1">
    <location>
        <begin position="118"/>
        <end position="163"/>
    </location>
</feature>
<dbReference type="InterPro" id="IPR038765">
    <property type="entry name" value="Papain-like_cys_pep_sf"/>
</dbReference>
<evidence type="ECO:0000313" key="5">
    <source>
        <dbReference type="Proteomes" id="UP000601435"/>
    </source>
</evidence>
<name>A0A812U3V9_9DINO</name>
<dbReference type="Pfam" id="PF00078">
    <property type="entry name" value="RVT_1"/>
    <property type="match status" value="1"/>
</dbReference>
<dbReference type="PROSITE" id="PS50878">
    <property type="entry name" value="RT_POL"/>
    <property type="match status" value="1"/>
</dbReference>
<feature type="domain" description="OTU" evidence="2">
    <location>
        <begin position="587"/>
        <end position="725"/>
    </location>
</feature>
<dbReference type="CDD" id="cd22744">
    <property type="entry name" value="OTU"/>
    <property type="match status" value="1"/>
</dbReference>
<dbReference type="Proteomes" id="UP000601435">
    <property type="component" value="Unassembled WGS sequence"/>
</dbReference>
<protein>
    <recommendedName>
        <fullName evidence="6">LINE-1 reverse transcriptase-like</fullName>
    </recommendedName>
</protein>
<sequence>MVGTAFDGDLCGFADAADGGQSFLLLPMNGELFGMLFGSLEGGNGGDDPLPRAGYPVSVVAPPAGEGKPLNAAGHAGGMCDDFSDDWMPTTPAVAARAPGLLGELCAFGAVASKDPACAQAAGKGDDGKGKGQHKGKGKGHGQPPASNAAAPPGPKSSHNDGWQLVQRKPTADEQFMLRPQDWNSPLIMFSDFAAKFEAADAKVCFEAVVHCTAAEIAIARRILGASSREYSTLLVAVDLSKKQLLEHALSKEAGVKQAIPGKVGAMIKFREGLAVQCTSSGKGAPQPKHIGSSHRVEAKETGVLFVKVPQAFVSKDQWSAFIKNPRHAIAAWASRRHVQLTDSWKWSEEKLGNNATQIFGIIRAPKADLPTLLGCAGVDGVFTFPPSGQKERVTIEWIDRLYKESDKDYFARAHRAQSIGLACHGVRLGWKKPITEATRFSRVWQLNGCPRHWDMVQAAGVVEASFYEVKMIRQSVRGSEKSFLFRGAAKAGADCDLLPIAAEDGDDGQLMLWACLAPARPEQAQAAPFTPVTKTIDVTPGDSQEPQDMDTSSAGDAKGSETAEEKKEEGHTKRAKIALREVPAQCSVHAVPRDGNCLYHSFSAILQWANKESTAINHLDLRARVADHIERHAADYEPAWTADGKPGPDGSALQDWDTFVQQVAMPGKYSGEVELKALCRLFPIRVVLFPADPRWHVCAYGKAKQRKVGAIYFHDKHFDFLKPDEAKYPKEIVSVVTDSNGGFLVGGISEACSDSAPSSAHRGISLAATSVLGTSRPAETRLRSKTCVPAAAKGAGISAACTESTAADGTARTPAASVGTVVSGYALASTDRDMPVRGPGQKRKLFCVDGYARCRLCPWQRACSDDATVVKDMICQLPDGQHWWRCPLCEQGIPFEIGRVRWAKWRGLDYQGRAERATVTRYNAQDGLCKTALVSRIPLKPVTLCRCDCEHRCAAALLDLQAHGCKHPVLVASVYLQSGKADQANAQAVDCIMEAANAGRRTLVLGDWNLTQEEGEIAAMIHSGTIHPCDAVAKGLVLPPTGPVYNGTRRRRIDYGVTLGDLFASSVEQCPELLTTSLSDHLAVEYGFDLAAPAALRAPPRRCTYLPERPAQDTEFSLEDEKAFHDLLEAQDLDGAWAMASDVAENLLFEPASSRKVLRRSEEWQPVAPRSRPSQEAELDGSRGLRALRRLLQKLQLCNMRPWDSPLHRRTASACVHVRALLPQLPYLQCGTTEAVAAVSGLVDTLTKSERDVHLERWRQRTAVDESVVRSYVKRRADELLAWEQAPPDAAKVEDGWHPAEAVCEQAQLWAAKWQRPFNPDLSMIDGVLAEVPRPAAQTLVFEVTAAALRESTQVMRSKTGGADGWMPRDLLLLPMAWYRWAAALWAAILRLGRVPSSWRKARVVLLWKPQKRTRPITLLNAVWRAGARCLQRQLRPWVESWRDHGDVGGVFDMSVQSALMQVQQAFRRRASHFLQMDVSAYFDTINHITLRRTLEHLRFPSDLLELLCSFYTQSQRIFSMSGVLSDQWTDVTTGIPQGCPLSPVLSAAIAHVWRCYCTGGPVQGQVSGIAYIDDRSLWLHEKCDIEALRTAASRSAHFDHAYGFSLSLDKCSLTARRPCAASHAFARELQFKETDCLEILGVRACFDEDWTLLRYQARKAILRARLLGWVTQNRNLKTKLLASLVVPPFAWAAGFARPSSDDLREIRGEIVTVFSKSFAAGFAAVCLYEALGWQLHPDFACDLGTLRVLWKACVMSPRWLDYVPLSEAKFLWQQMLPEAPALLSKLRWSMQPNGSELSRRDTTGRLRVLRVKRSYHRDEAGLATGLDLPKPDFSLDYHFDGLHEALTLGLRGTDLAALGAGNSCWFYNAGGGYEEHHSRWQCLCGLSRPSRAHLLWACDKTAHLRTGLRDPHDRCEERLLLMGVPEQPPAPAALDPGGFFEDLVEEIRVPLELNPAVLFLATDGSEHFDVGSYAVTVHPGGYTAALGNNDEDQTAYKQELLGFCMAAKALGAAASATGWTGRAVFVLDCQSALQVVLQEGLRFNYLLKLVEQVRLPLRDLASAGVQLQYVWVPSHGKKPSWCAPQGLCSDLLRYLNDLVDKAAADCRQRRGGQ</sequence>
<feature type="compositionally biased region" description="Basic and acidic residues" evidence="1">
    <location>
        <begin position="559"/>
        <end position="573"/>
    </location>
</feature>
<dbReference type="SUPFAM" id="SSF56219">
    <property type="entry name" value="DNase I-like"/>
    <property type="match status" value="1"/>
</dbReference>
<dbReference type="Gene3D" id="3.90.70.80">
    <property type="match status" value="1"/>
</dbReference>
<dbReference type="OrthoDB" id="420162at2759"/>
<dbReference type="EMBL" id="CAJNJA010026188">
    <property type="protein sequence ID" value="CAE7556099.1"/>
    <property type="molecule type" value="Genomic_DNA"/>
</dbReference>
<dbReference type="SUPFAM" id="SSF56672">
    <property type="entry name" value="DNA/RNA polymerases"/>
    <property type="match status" value="1"/>
</dbReference>
<feature type="compositionally biased region" description="Basic residues" evidence="1">
    <location>
        <begin position="131"/>
        <end position="140"/>
    </location>
</feature>
<dbReference type="InterPro" id="IPR003323">
    <property type="entry name" value="OTU_dom"/>
</dbReference>
<dbReference type="PROSITE" id="PS50802">
    <property type="entry name" value="OTU"/>
    <property type="match status" value="1"/>
</dbReference>
<feature type="compositionally biased region" description="Polar residues" evidence="1">
    <location>
        <begin position="542"/>
        <end position="555"/>
    </location>
</feature>
<dbReference type="InterPro" id="IPR036691">
    <property type="entry name" value="Endo/exonu/phosph_ase_sf"/>
</dbReference>
<dbReference type="InterPro" id="IPR000477">
    <property type="entry name" value="RT_dom"/>
</dbReference>